<dbReference type="InterPro" id="IPR028745">
    <property type="entry name" value="AKAP9/Pericentrin"/>
</dbReference>
<feature type="coiled-coil region" evidence="6">
    <location>
        <begin position="895"/>
        <end position="964"/>
    </location>
</feature>
<organism evidence="9 10">
    <name type="scientific">Callosobruchus maculatus</name>
    <name type="common">Southern cowpea weevil</name>
    <name type="synonym">Pulse bruchid</name>
    <dbReference type="NCBI Taxonomy" id="64391"/>
    <lineage>
        <taxon>Eukaryota</taxon>
        <taxon>Metazoa</taxon>
        <taxon>Ecdysozoa</taxon>
        <taxon>Arthropoda</taxon>
        <taxon>Hexapoda</taxon>
        <taxon>Insecta</taxon>
        <taxon>Pterygota</taxon>
        <taxon>Neoptera</taxon>
        <taxon>Endopterygota</taxon>
        <taxon>Coleoptera</taxon>
        <taxon>Polyphaga</taxon>
        <taxon>Cucujiformia</taxon>
        <taxon>Chrysomeloidea</taxon>
        <taxon>Chrysomelidae</taxon>
        <taxon>Bruchinae</taxon>
        <taxon>Bruchini</taxon>
        <taxon>Callosobruchus</taxon>
    </lineage>
</organism>
<proteinExistence type="predicted"/>
<evidence type="ECO:0000256" key="3">
    <source>
        <dbReference type="ARBA" id="ARBA00022553"/>
    </source>
</evidence>
<feature type="coiled-coil region" evidence="6">
    <location>
        <begin position="383"/>
        <end position="457"/>
    </location>
</feature>
<feature type="compositionally biased region" description="Basic and acidic residues" evidence="7">
    <location>
        <begin position="38"/>
        <end position="67"/>
    </location>
</feature>
<gene>
    <name evidence="9" type="ORF">CALMAC_LOCUS525</name>
</gene>
<dbReference type="PANTHER" id="PTHR44981:SF2">
    <property type="entry name" value="PERICENTRIN-LIKE PROTEIN, ISOFORM F"/>
    <property type="match status" value="1"/>
</dbReference>
<evidence type="ECO:0000313" key="10">
    <source>
        <dbReference type="Proteomes" id="UP000410492"/>
    </source>
</evidence>
<feature type="coiled-coil region" evidence="6">
    <location>
        <begin position="2036"/>
        <end position="2070"/>
    </location>
</feature>
<dbReference type="InterPro" id="IPR019528">
    <property type="entry name" value="PACT_domain"/>
</dbReference>
<comment type="subcellular location">
    <subcellularLocation>
        <location evidence="1">Cytoplasm</location>
        <location evidence="1">Cytoskeleton</location>
        <location evidence="1">Microtubule organizing center</location>
        <location evidence="1">Centrosome</location>
    </subcellularLocation>
</comment>
<dbReference type="GO" id="GO:0007165">
    <property type="term" value="P:signal transduction"/>
    <property type="evidence" value="ECO:0007669"/>
    <property type="project" value="InterPro"/>
</dbReference>
<dbReference type="PANTHER" id="PTHR44981">
    <property type="entry name" value="PERICENTRIN-LIKE PROTEIN, ISOFORM F"/>
    <property type="match status" value="1"/>
</dbReference>
<evidence type="ECO:0000256" key="2">
    <source>
        <dbReference type="ARBA" id="ARBA00022490"/>
    </source>
</evidence>
<feature type="coiled-coil region" evidence="6">
    <location>
        <begin position="586"/>
        <end position="617"/>
    </location>
</feature>
<dbReference type="Proteomes" id="UP000410492">
    <property type="component" value="Unassembled WGS sequence"/>
</dbReference>
<feature type="domain" description="Pericentrin/AKAP-450 centrosomal targeting" evidence="8">
    <location>
        <begin position="2339"/>
        <end position="2409"/>
    </location>
</feature>
<evidence type="ECO:0000259" key="8">
    <source>
        <dbReference type="Pfam" id="PF10495"/>
    </source>
</evidence>
<feature type="coiled-coil region" evidence="6">
    <location>
        <begin position="2155"/>
        <end position="2249"/>
    </location>
</feature>
<accession>A0A653BFF2</accession>
<feature type="region of interest" description="Disordered" evidence="7">
    <location>
        <begin position="1"/>
        <end position="67"/>
    </location>
</feature>
<evidence type="ECO:0000256" key="7">
    <source>
        <dbReference type="SAM" id="MobiDB-lite"/>
    </source>
</evidence>
<protein>
    <recommendedName>
        <fullName evidence="8">Pericentrin/AKAP-450 centrosomal targeting domain-containing protein</fullName>
    </recommendedName>
</protein>
<dbReference type="GO" id="GO:0005813">
    <property type="term" value="C:centrosome"/>
    <property type="evidence" value="ECO:0007669"/>
    <property type="project" value="UniProtKB-SubCell"/>
</dbReference>
<feature type="coiled-coil region" evidence="6">
    <location>
        <begin position="1590"/>
        <end position="1993"/>
    </location>
</feature>
<evidence type="ECO:0000256" key="6">
    <source>
        <dbReference type="SAM" id="Coils"/>
    </source>
</evidence>
<feature type="coiled-coil region" evidence="6">
    <location>
        <begin position="1319"/>
        <end position="1497"/>
    </location>
</feature>
<reference evidence="9 10" key="1">
    <citation type="submission" date="2019-01" db="EMBL/GenBank/DDBJ databases">
        <authorList>
            <person name="Sayadi A."/>
        </authorList>
    </citation>
    <scope>NUCLEOTIDE SEQUENCE [LARGE SCALE GENOMIC DNA]</scope>
</reference>
<feature type="coiled-coil region" evidence="6">
    <location>
        <begin position="2096"/>
        <end position="2123"/>
    </location>
</feature>
<feature type="coiled-coil region" evidence="6">
    <location>
        <begin position="270"/>
        <end position="318"/>
    </location>
</feature>
<keyword evidence="10" id="KW-1185">Reference proteome</keyword>
<evidence type="ECO:0000256" key="1">
    <source>
        <dbReference type="ARBA" id="ARBA00004300"/>
    </source>
</evidence>
<feature type="coiled-coil region" evidence="6">
    <location>
        <begin position="1028"/>
        <end position="1255"/>
    </location>
</feature>
<keyword evidence="4 6" id="KW-0175">Coiled coil</keyword>
<keyword evidence="5" id="KW-0206">Cytoskeleton</keyword>
<evidence type="ECO:0000313" key="9">
    <source>
        <dbReference type="EMBL" id="VEN34271.1"/>
    </source>
</evidence>
<sequence length="2566" mass="295404">MDETDDKAEKDADSVFPGEGKNKESEDSLSLSITPPLLEDHKQKDVSEAEESISEHLSSHSDSIENDRSCHEIEISNQSNLLLNLPEAKNIGLSQEMPLDVSVLSDSSIISLNFLERLRSLDIGDEGKAVLEEVLNNSETFKLRKDVTDSKEESLDIFKNVDLNDPSLSSCKLCNIGGRSDIQGISVHNNQSMNCDRSKLLEKGIKDCEDLVALKECTIAALTTELDSYREGSNTNTGSLSTTEYKQLHEECHNKLLEYDGALVYKNDLIAQLTESLDQSVAERRELLNQICIFKEEIASLKNQVQEATKLVAQHKCTIEKSVSHNSEFSTADNSHKVDNNIDLDHEFANLQNCMSEEQMDIFNDFKEKVLRYIDATNHDGNKEKIEIEVKASKEEKQLERNEYEGEISRLRNLIANIKCGSTEIMEIKKELEALHSKELEELRTYFEKKCADLEKNYSEEVFSQQSRKMSGSTCSEPELNSDLLFSNTPGPCGDTNFNIQPNLTKKDVVNLRNELSSILERISKFQLENISDDDMEKLKSEISSSNLSILLKYDLSVIKSDLQNKYHAELEVLREENENRVDLLRVKHEEKLRNLEDKYVEEINDLRIQLDEMTRQNINISTAVQEVGSSGEFEISEVVQSYERRLQEQVTLAKIDIISALESQIQRLASSEFDTEEWPSELLQLRNKFAEKYEAQIEAMQLEHEEDIKRLKDEHVKVLNGALERARRRSLRDNESLTRSDLELLRERDNLKKQVSSLRNLLGELLKYFTECEDELNNTLVDELLKQGFEKNLTQIEEELNTSPNSSSKTDTSGNITRVHLTPNFNELLNLIDSSSQEDSRDISIDLKNELGCCLEKLRQEANAILTLTTNITKPETTDIDKDTAKDNVLEEQITSLTRQLINETQIKEKLKEQLDENTRYVESLEKDKEALELELDGVITSKNMLEADLIQSRNKLAELIENGRKEIVSEGYGEEGAALKNLGDAIATLSELQDKARNLLAGSRATADPDLLHLMEGLCEVGERIKEESKRERDDLILQIEVADKKYRTTQKFLEDQAIEREQERDEAQKKIEALVEQMRERERDKMNYERVTTEMNGCTCRGVRRTTMLKVERLEAQYQELTSALTEQVQKYKELEVERNEAVEKIKILREIIRELENQTEIKTNEVQDLVQTVKRLENLLDQNENSSEEKKDTSCETNDVEKELRRHIEYLENELQQLRIYAELAGSEGALQKIRTELHELDVQLDRKTKDLEVLHSTDNLTCSSPSEDISARDIPRSKSPIKMDDCEVPLQQLARLKEKLIRHSRAEDAAIKRIRDLEMQVYSLKHDLEEATNEKDYMKKQIQEQLVLISDFQIRLDEQRIRAEHIEKQTNTSLELKIYELQDDIVALREKLQNKDKLLNSQQMVLTETQERLRMLETEMSSQKDDEIIIHMQRELEMLRTENAQMKDKMNKEAQMVPNLVGNIISDKNSDIENLKEKLSETEKLLQSYTALNLDQDELRTLSNLKNNGTTLDQIIGSLDMTQPEQVRRLDLRHESLNTSNILPQRKQGDITPEPEISTIAPFSLANCKNSTEVSSKKVHFEDTGVENKNDIDNLKEKLEEKEKVIKEYEDRLKMLVNLEQKIENLQKALEETEKTLANATDTFEKEQKALLDRERNLGVEIAAKKLKIEELQKKVDLLELDSNRKDEMCLKLAKEKKELDNALNSLKRDSYNSVDTIINEKNKEIDNLKFEFANVESDLQKELENKDMELIALQSQLQDLEFRIEKMKEANKSLEETLKVSNSDKAKLSKELENNTKQIDNLTSENSILREKLSRKRKSYRDLEDVLDRKKKQISDLEEDVKKLEKVLSEREEIIRDLTENVKRHSDEVASLRQQIVRLNNSGRDQFQSEIIDKDLKLDELKKERLHLLDLLNEKEKIINQMREDSNQLHLNLTTIKNKLKEPGNLVDLGNKLRDEQRKNAELLQQVHELKAQLMNYKSDINSVDELTDHLMRQLDYAAEIDSNIISAVSDKSLSSISETQDVELYKKALNKEKSHKKHLVAQINKLQAQLADLQVTLDKEKAISQQIQIEDAKLIEQLRIQLDVALDSEDKYRKDLEAKKERLLNLENELDMLKKKQSSSSNSKSESTEYKQLPAKDVLELCQLKKDYECLRDEKNQLLLEIAALKQAKLEAENDVKHTKDMLNMEVLRCKNLEEKINEQLKKELELRDTITVKDMQIENLTHEMERDKANLTKQKNELIELLKSRALVPPRQTETTPNAPISDDLLDKIKELNGALLDNRRLMEQIQKLSEEKRALERELERMREARGEHQPVDDLVARCDYLFGKTLKLESTKKALIWQKRYLTEYLLSHQKHCLLSNDNGKVTVRRNEFCKKLSPKQRFRSAVFAITSISRMKFLVKRWSSGARIAGKVNSRHYRHLLQPSATGSASAGAANRLGFGFQVGQPVSSQLFSTATPARATNPFVARIEQATGGVQERRMSPVPAASASAAAANPRNESLPWFGNSPPSKEDRGMIRIGSSTFTREDMNPLRAPTLIAEFAERIDQIQEKLGLVLDSSN</sequence>
<dbReference type="GO" id="GO:0060090">
    <property type="term" value="F:molecular adaptor activity"/>
    <property type="evidence" value="ECO:0007669"/>
    <property type="project" value="InterPro"/>
</dbReference>
<keyword evidence="2" id="KW-0963">Cytoplasm</keyword>
<feature type="region of interest" description="Disordered" evidence="7">
    <location>
        <begin position="798"/>
        <end position="817"/>
    </location>
</feature>
<dbReference type="OrthoDB" id="2020852at2759"/>
<feature type="coiled-coil region" evidence="6">
    <location>
        <begin position="2280"/>
        <end position="2317"/>
    </location>
</feature>
<keyword evidence="3" id="KW-0597">Phosphoprotein</keyword>
<feature type="compositionally biased region" description="Polar residues" evidence="7">
    <location>
        <begin position="802"/>
        <end position="817"/>
    </location>
</feature>
<dbReference type="Pfam" id="PF10495">
    <property type="entry name" value="PACT_coil_coil"/>
    <property type="match status" value="1"/>
</dbReference>
<dbReference type="SUPFAM" id="SSF90257">
    <property type="entry name" value="Myosin rod fragments"/>
    <property type="match status" value="1"/>
</dbReference>
<dbReference type="Gene3D" id="1.10.287.1490">
    <property type="match status" value="1"/>
</dbReference>
<dbReference type="GO" id="GO:0005737">
    <property type="term" value="C:cytoplasm"/>
    <property type="evidence" value="ECO:0007669"/>
    <property type="project" value="UniProtKB-ARBA"/>
</dbReference>
<name>A0A653BFF2_CALMS</name>
<evidence type="ECO:0000256" key="4">
    <source>
        <dbReference type="ARBA" id="ARBA00023054"/>
    </source>
</evidence>
<dbReference type="EMBL" id="CAACVG010000553">
    <property type="protein sequence ID" value="VEN34271.1"/>
    <property type="molecule type" value="Genomic_DNA"/>
</dbReference>
<evidence type="ECO:0000256" key="5">
    <source>
        <dbReference type="ARBA" id="ARBA00023212"/>
    </source>
</evidence>